<organism evidence="18 19">
    <name type="scientific">Actinomadura sediminis</name>
    <dbReference type="NCBI Taxonomy" id="1038904"/>
    <lineage>
        <taxon>Bacteria</taxon>
        <taxon>Bacillati</taxon>
        <taxon>Actinomycetota</taxon>
        <taxon>Actinomycetes</taxon>
        <taxon>Streptosporangiales</taxon>
        <taxon>Thermomonosporaceae</taxon>
        <taxon>Actinomadura</taxon>
    </lineage>
</organism>
<dbReference type="SUPFAM" id="SSF53474">
    <property type="entry name" value="alpha/beta-Hydrolases"/>
    <property type="match status" value="1"/>
</dbReference>
<evidence type="ECO:0000256" key="6">
    <source>
        <dbReference type="ARBA" id="ARBA00022525"/>
    </source>
</evidence>
<feature type="compositionally biased region" description="Low complexity" evidence="15">
    <location>
        <begin position="35"/>
        <end position="46"/>
    </location>
</feature>
<keyword evidence="5" id="KW-0719">Serine esterase</keyword>
<evidence type="ECO:0000256" key="9">
    <source>
        <dbReference type="ARBA" id="ARBA00023157"/>
    </source>
</evidence>
<dbReference type="GO" id="GO:0016787">
    <property type="term" value="F:hydrolase activity"/>
    <property type="evidence" value="ECO:0007669"/>
    <property type="project" value="UniProtKB-KW"/>
</dbReference>
<comment type="catalytic activity">
    <reaction evidence="10">
        <text>a butanoate ester + H2O = an aliphatic alcohol + butanoate + H(+)</text>
        <dbReference type="Rhea" id="RHEA:47348"/>
        <dbReference type="ChEBI" id="CHEBI:2571"/>
        <dbReference type="ChEBI" id="CHEBI:15377"/>
        <dbReference type="ChEBI" id="CHEBI:15378"/>
        <dbReference type="ChEBI" id="CHEBI:17968"/>
        <dbReference type="ChEBI" id="CHEBI:50477"/>
    </reaction>
    <physiologicalReaction direction="left-to-right" evidence="10">
        <dbReference type="Rhea" id="RHEA:47349"/>
    </physiologicalReaction>
</comment>
<keyword evidence="19" id="KW-1185">Reference proteome</keyword>
<comment type="catalytic activity">
    <reaction evidence="11">
        <text>(ethylene terephthalate)(n) + H2O = (ethylene terephthalate)(n-1) + 4-[(2-hydroxyethoxy)carbonyl]benzoate + H(+)</text>
        <dbReference type="Rhea" id="RHEA:49528"/>
        <dbReference type="Rhea" id="RHEA-COMP:12420"/>
        <dbReference type="Rhea" id="RHEA-COMP:12421"/>
        <dbReference type="ChEBI" id="CHEBI:15377"/>
        <dbReference type="ChEBI" id="CHEBI:15378"/>
        <dbReference type="ChEBI" id="CHEBI:131701"/>
        <dbReference type="ChEBI" id="CHEBI:131704"/>
        <dbReference type="EC" id="3.1.1.101"/>
    </reaction>
    <physiologicalReaction direction="left-to-right" evidence="11">
        <dbReference type="Rhea" id="RHEA:49529"/>
    </physiologicalReaction>
</comment>
<keyword evidence="9" id="KW-1015">Disulfide bond</keyword>
<reference evidence="19" key="1">
    <citation type="journal article" date="2019" name="Int. J. Syst. Evol. Microbiol.">
        <title>The Global Catalogue of Microorganisms (GCM) 10K type strain sequencing project: providing services to taxonomists for standard genome sequencing and annotation.</title>
        <authorList>
            <consortium name="The Broad Institute Genomics Platform"/>
            <consortium name="The Broad Institute Genome Sequencing Center for Infectious Disease"/>
            <person name="Wu L."/>
            <person name="Ma J."/>
        </authorList>
    </citation>
    <scope>NUCLEOTIDE SEQUENCE [LARGE SCALE GENOMIC DNA]</scope>
    <source>
        <strain evidence="19">JCM 31202</strain>
    </source>
</reference>
<dbReference type="Pfam" id="PF12740">
    <property type="entry name" value="PETase"/>
    <property type="match status" value="1"/>
</dbReference>
<feature type="domain" description="PET hydrolase/cutinase-like" evidence="17">
    <location>
        <begin position="44"/>
        <end position="305"/>
    </location>
</feature>
<gene>
    <name evidence="18" type="ORF">ACFQ11_00775</name>
</gene>
<comment type="subcellular location">
    <subcellularLocation>
        <location evidence="1">Periplasm</location>
    </subcellularLocation>
    <subcellularLocation>
        <location evidence="2">Secreted</location>
    </subcellularLocation>
</comment>
<evidence type="ECO:0000256" key="13">
    <source>
        <dbReference type="ARBA" id="ARBA00033780"/>
    </source>
</evidence>
<name>A0ABW3EGR7_9ACTN</name>
<feature type="chain" id="PRO_5046714878" description="Poly(ethylene terephthalate) hydrolase" evidence="16">
    <location>
        <begin position="30"/>
        <end position="307"/>
    </location>
</feature>
<evidence type="ECO:0000256" key="16">
    <source>
        <dbReference type="SAM" id="SignalP"/>
    </source>
</evidence>
<evidence type="ECO:0000259" key="17">
    <source>
        <dbReference type="Pfam" id="PF12740"/>
    </source>
</evidence>
<feature type="signal peptide" evidence="16">
    <location>
        <begin position="1"/>
        <end position="29"/>
    </location>
</feature>
<feature type="region of interest" description="Disordered" evidence="15">
    <location>
        <begin position="35"/>
        <end position="60"/>
    </location>
</feature>
<sequence length="307" mass="33090">MNKRLTRALSMLPAAVLAAGAAVAPAATAAAAAPAAPQAPQAPQAAENPYQRGPDPTDRSIVAERGSFDVERIGVGSWSGPGFNKGTIYAPKDRSQGTFGAIAVSPGFVSPEFLVSWYGERLASRGFVVMTIETTTLLDQPAQRGDQLLAALDFLTSRDSPVRDRVDPNRLAVMGHSMGGGGTLHAVKERTSLKAAVPLMPWNLFTDWRDVRTPTMIIGAQNDLIASVGLHSEPFYNSLRSAREKAYLEIRGAGHLVANSPNDTIAKYTIAWMKRYVDNDTRYERFLCPAPTGDRNISEYRDTCPGS</sequence>
<comment type="caution">
    <text evidence="18">The sequence shown here is derived from an EMBL/GenBank/DDBJ whole genome shotgun (WGS) entry which is preliminary data.</text>
</comment>
<comment type="similarity">
    <text evidence="3">Belongs to the AB hydrolase superfamily.</text>
</comment>
<dbReference type="InterPro" id="IPR041127">
    <property type="entry name" value="PET_hydrolase/cutinase-like"/>
</dbReference>
<evidence type="ECO:0000256" key="10">
    <source>
        <dbReference type="ARBA" id="ARBA00033629"/>
    </source>
</evidence>
<keyword evidence="6" id="KW-0964">Secreted</keyword>
<accession>A0ABW3EGR7</accession>
<keyword evidence="8 18" id="KW-0378">Hydrolase</keyword>
<evidence type="ECO:0000256" key="3">
    <source>
        <dbReference type="ARBA" id="ARBA00008645"/>
    </source>
</evidence>
<evidence type="ECO:0000256" key="11">
    <source>
        <dbReference type="ARBA" id="ARBA00033707"/>
    </source>
</evidence>
<protein>
    <recommendedName>
        <fullName evidence="13">Poly(ethylene terephthalate) hydrolase</fullName>
        <ecNumber evidence="12">3.1.1.101</ecNumber>
        <ecNumber evidence="4">3.1.1.74</ecNumber>
    </recommendedName>
</protein>
<keyword evidence="16" id="KW-0732">Signal</keyword>
<evidence type="ECO:0000256" key="5">
    <source>
        <dbReference type="ARBA" id="ARBA00022487"/>
    </source>
</evidence>
<evidence type="ECO:0000256" key="15">
    <source>
        <dbReference type="SAM" id="MobiDB-lite"/>
    </source>
</evidence>
<dbReference type="PANTHER" id="PTHR22946:SF9">
    <property type="entry name" value="POLYKETIDE TRANSFERASE AF380"/>
    <property type="match status" value="1"/>
</dbReference>
<evidence type="ECO:0000256" key="12">
    <source>
        <dbReference type="ARBA" id="ARBA00033764"/>
    </source>
</evidence>
<comment type="catalytic activity">
    <reaction evidence="14">
        <text>cutin + H2O = cutin monomers.</text>
        <dbReference type="EC" id="3.1.1.74"/>
    </reaction>
</comment>
<dbReference type="EMBL" id="JBHTJA010000001">
    <property type="protein sequence ID" value="MFD0898926.1"/>
    <property type="molecule type" value="Genomic_DNA"/>
</dbReference>
<dbReference type="InterPro" id="IPR029058">
    <property type="entry name" value="AB_hydrolase_fold"/>
</dbReference>
<evidence type="ECO:0000256" key="1">
    <source>
        <dbReference type="ARBA" id="ARBA00004418"/>
    </source>
</evidence>
<dbReference type="InterPro" id="IPR050261">
    <property type="entry name" value="FrsA_esterase"/>
</dbReference>
<dbReference type="EC" id="3.1.1.74" evidence="4"/>
<keyword evidence="7" id="KW-0574">Periplasm</keyword>
<dbReference type="PANTHER" id="PTHR22946">
    <property type="entry name" value="DIENELACTONE HYDROLASE DOMAIN-CONTAINING PROTEIN-RELATED"/>
    <property type="match status" value="1"/>
</dbReference>
<evidence type="ECO:0000313" key="18">
    <source>
        <dbReference type="EMBL" id="MFD0898926.1"/>
    </source>
</evidence>
<dbReference type="Proteomes" id="UP001596972">
    <property type="component" value="Unassembled WGS sequence"/>
</dbReference>
<evidence type="ECO:0000313" key="19">
    <source>
        <dbReference type="Proteomes" id="UP001596972"/>
    </source>
</evidence>
<evidence type="ECO:0000256" key="8">
    <source>
        <dbReference type="ARBA" id="ARBA00022801"/>
    </source>
</evidence>
<dbReference type="EC" id="3.1.1.101" evidence="12"/>
<evidence type="ECO:0000256" key="7">
    <source>
        <dbReference type="ARBA" id="ARBA00022764"/>
    </source>
</evidence>
<proteinExistence type="inferred from homology"/>
<dbReference type="Gene3D" id="3.40.50.1820">
    <property type="entry name" value="alpha/beta hydrolase"/>
    <property type="match status" value="1"/>
</dbReference>
<evidence type="ECO:0000256" key="4">
    <source>
        <dbReference type="ARBA" id="ARBA00013095"/>
    </source>
</evidence>
<dbReference type="RefSeq" id="WP_378295720.1">
    <property type="nucleotide sequence ID" value="NZ_JBHTJA010000001.1"/>
</dbReference>
<evidence type="ECO:0000256" key="2">
    <source>
        <dbReference type="ARBA" id="ARBA00004613"/>
    </source>
</evidence>
<evidence type="ECO:0000256" key="14">
    <source>
        <dbReference type="ARBA" id="ARBA00034045"/>
    </source>
</evidence>